<evidence type="ECO:0000313" key="5">
    <source>
        <dbReference type="Proteomes" id="UP001164959"/>
    </source>
</evidence>
<keyword evidence="5" id="KW-1185">Reference proteome</keyword>
<dbReference type="PANTHER" id="PTHR42870">
    <property type="entry name" value="ACETYL-COA C-ACETYLTRANSFERASE"/>
    <property type="match status" value="1"/>
</dbReference>
<proteinExistence type="inferred from homology"/>
<feature type="compositionally biased region" description="Pro residues" evidence="2">
    <location>
        <begin position="191"/>
        <end position="203"/>
    </location>
</feature>
<feature type="compositionally biased region" description="Polar residues" evidence="2">
    <location>
        <begin position="441"/>
        <end position="460"/>
    </location>
</feature>
<evidence type="ECO:0000259" key="3">
    <source>
        <dbReference type="Pfam" id="PF01575"/>
    </source>
</evidence>
<dbReference type="CDD" id="cd03455">
    <property type="entry name" value="SAV4209"/>
    <property type="match status" value="1"/>
</dbReference>
<dbReference type="SUPFAM" id="SSF53901">
    <property type="entry name" value="Thiolase-like"/>
    <property type="match status" value="1"/>
</dbReference>
<dbReference type="Pfam" id="PF01575">
    <property type="entry name" value="MaoC_dehydratas"/>
    <property type="match status" value="1"/>
</dbReference>
<dbReference type="InterPro" id="IPR029069">
    <property type="entry name" value="HotDog_dom_sf"/>
</dbReference>
<gene>
    <name evidence="4" type="ORF">OJ254_08255</name>
</gene>
<dbReference type="PANTHER" id="PTHR42870:SF1">
    <property type="entry name" value="NON-SPECIFIC LIPID-TRANSFER PROTEIN-LIKE 2"/>
    <property type="match status" value="1"/>
</dbReference>
<feature type="compositionally biased region" description="Low complexity" evidence="2">
    <location>
        <begin position="114"/>
        <end position="146"/>
    </location>
</feature>
<sequence>MPEQCTPGQGAPDVRAGDVLPALEIPITRTLIVAGALASRDYQDVHHDAELAREKGSPDIFMNILTTNGLVGRYLTDHFGPTAVLQKLAIRLGAPNYPGDTMTLTGTITEVSTARDAATDTETATETATEATAPAAGTATIDAATDTEPHPAPAPPPPPHPPPPPAPPAPPPPGQPGPPGPPGQPGLPGQPGQPGPPGLPGPPLRSASASSVPTRSATTSPARRPSACLRPAGPRRPARPGPASPRRAPYEPAPSRRALRRAAIAGIGATEFSKDSGRSELKLAVEAVRTALDDAGLDPADVDGLVTFTMDTTPEITLAQAAGIGELSFFSRVHYGGGAACATVQQAALAVATGIAEVVVCYRAFNERSGRRFGSGVQERQPSAEGAALGWNLPFGLLTPASWVAMAAQRYLHTYGLTPRSSVMSRSPTAVTPPATRPRISTASRSPSTITRPPAGSSSRCGCWTAARRPTAARPSSSRPPSGPVTCAVRPH</sequence>
<dbReference type="EMBL" id="CP110636">
    <property type="protein sequence ID" value="UZJ30366.1"/>
    <property type="molecule type" value="Genomic_DNA"/>
</dbReference>
<evidence type="ECO:0000256" key="1">
    <source>
        <dbReference type="ARBA" id="ARBA00005254"/>
    </source>
</evidence>
<dbReference type="Gene3D" id="3.40.47.10">
    <property type="match status" value="1"/>
</dbReference>
<feature type="region of interest" description="Disordered" evidence="2">
    <location>
        <begin position="421"/>
        <end position="492"/>
    </location>
</feature>
<feature type="compositionally biased region" description="Low complexity" evidence="2">
    <location>
        <begin position="465"/>
        <end position="480"/>
    </location>
</feature>
<feature type="domain" description="MaoC-like" evidence="3">
    <location>
        <begin position="22"/>
        <end position="126"/>
    </location>
</feature>
<feature type="compositionally biased region" description="Polar residues" evidence="2">
    <location>
        <begin position="207"/>
        <end position="221"/>
    </location>
</feature>
<protein>
    <submittedName>
        <fullName evidence="4">MaoC/PaaZ C-terminal domain-containing protein</fullName>
    </submittedName>
</protein>
<accession>A0ABY6P982</accession>
<feature type="compositionally biased region" description="Low complexity" evidence="2">
    <location>
        <begin position="425"/>
        <end position="439"/>
    </location>
</feature>
<evidence type="ECO:0000313" key="4">
    <source>
        <dbReference type="EMBL" id="UZJ30366.1"/>
    </source>
</evidence>
<name>A0ABY6P982_9ACTN</name>
<feature type="region of interest" description="Disordered" evidence="2">
    <location>
        <begin position="113"/>
        <end position="257"/>
    </location>
</feature>
<reference evidence="4" key="1">
    <citation type="submission" date="2022-11" db="EMBL/GenBank/DDBJ databases">
        <title>Identification and genomic analyses of a novel endophytic actinobacterium Streptomyces endophytica sp. nov. with potential for biocontrol of Yam anthracnose.</title>
        <authorList>
            <person name="Huang X."/>
        </authorList>
    </citation>
    <scope>NUCLEOTIDE SEQUENCE</scope>
    <source>
        <strain evidence="4">HNM0140</strain>
    </source>
</reference>
<comment type="similarity">
    <text evidence="1">Belongs to the enoyl-CoA hydratase/isomerase family.</text>
</comment>
<dbReference type="SUPFAM" id="SSF54637">
    <property type="entry name" value="Thioesterase/thiol ester dehydrase-isomerase"/>
    <property type="match status" value="1"/>
</dbReference>
<organism evidence="4 5">
    <name type="scientific">Streptomyces endophytica</name>
    <dbReference type="NCBI Taxonomy" id="2991496"/>
    <lineage>
        <taxon>Bacteria</taxon>
        <taxon>Bacillati</taxon>
        <taxon>Actinomycetota</taxon>
        <taxon>Actinomycetes</taxon>
        <taxon>Kitasatosporales</taxon>
        <taxon>Streptomycetaceae</taxon>
        <taxon>Streptomyces</taxon>
    </lineage>
</organism>
<dbReference type="InterPro" id="IPR016039">
    <property type="entry name" value="Thiolase-like"/>
</dbReference>
<dbReference type="InterPro" id="IPR002539">
    <property type="entry name" value="MaoC-like_dom"/>
</dbReference>
<dbReference type="Proteomes" id="UP001164959">
    <property type="component" value="Chromosome"/>
</dbReference>
<dbReference type="Gene3D" id="3.10.129.10">
    <property type="entry name" value="Hotdog Thioesterase"/>
    <property type="match status" value="1"/>
</dbReference>
<feature type="compositionally biased region" description="Pro residues" evidence="2">
    <location>
        <begin position="150"/>
        <end position="185"/>
    </location>
</feature>
<evidence type="ECO:0000256" key="2">
    <source>
        <dbReference type="SAM" id="MobiDB-lite"/>
    </source>
</evidence>